<dbReference type="EMBL" id="FWXD01000027">
    <property type="protein sequence ID" value="SMC28945.1"/>
    <property type="molecule type" value="Genomic_DNA"/>
</dbReference>
<dbReference type="InterPro" id="IPR045584">
    <property type="entry name" value="Pilin-like"/>
</dbReference>
<dbReference type="Gene3D" id="3.30.700.10">
    <property type="entry name" value="Glycoprotein, Type 4 Pilin"/>
    <property type="match status" value="1"/>
</dbReference>
<sequence length="169" mass="18434">MKYASVRALHARAHRQGGFTLLEMLVVLVIIGMLVGLVGPKLFARVDTAKVQTAATQVKQLRGALETMRLDIGTYPTPEQGLRMLVTRPSDEKLAKRWKGPYLEDELPDDPWNNPYQYVVPGPNGHPFGIYSFGADGKPGGEGNDADVGMLPKNSNGTTTSDDLQQQGK</sequence>
<dbReference type="InterPro" id="IPR012902">
    <property type="entry name" value="N_methyl_site"/>
</dbReference>
<feature type="domain" description="Type II secretion system protein GspG C-terminal" evidence="12">
    <location>
        <begin position="42"/>
        <end position="149"/>
    </location>
</feature>
<gene>
    <name evidence="13" type="ORF">SAMN02745857_03497</name>
</gene>
<dbReference type="GO" id="GO:0005886">
    <property type="term" value="C:plasma membrane"/>
    <property type="evidence" value="ECO:0007669"/>
    <property type="project" value="UniProtKB-SubCell"/>
</dbReference>
<dbReference type="GO" id="GO:0015628">
    <property type="term" value="P:protein secretion by the type II secretion system"/>
    <property type="evidence" value="ECO:0007669"/>
    <property type="project" value="InterPro"/>
</dbReference>
<keyword evidence="8 11" id="KW-1133">Transmembrane helix</keyword>
<dbReference type="NCBIfam" id="TIGR01710">
    <property type="entry name" value="typeII_sec_gspG"/>
    <property type="match status" value="1"/>
</dbReference>
<dbReference type="SUPFAM" id="SSF54523">
    <property type="entry name" value="Pili subunits"/>
    <property type="match status" value="1"/>
</dbReference>
<dbReference type="InterPro" id="IPR010054">
    <property type="entry name" value="Type2_sec_GspG"/>
</dbReference>
<proteinExistence type="inferred from homology"/>
<dbReference type="NCBIfam" id="TIGR02532">
    <property type="entry name" value="IV_pilin_GFxxxE"/>
    <property type="match status" value="1"/>
</dbReference>
<keyword evidence="6" id="KW-0997">Cell inner membrane</keyword>
<organism evidence="13 14">
    <name type="scientific">Andreprevotia lacus DSM 23236</name>
    <dbReference type="NCBI Taxonomy" id="1121001"/>
    <lineage>
        <taxon>Bacteria</taxon>
        <taxon>Pseudomonadati</taxon>
        <taxon>Pseudomonadota</taxon>
        <taxon>Betaproteobacteria</taxon>
        <taxon>Neisseriales</taxon>
        <taxon>Chitinibacteraceae</taxon>
        <taxon>Andreprevotia</taxon>
    </lineage>
</organism>
<dbReference type="Pfam" id="PF07963">
    <property type="entry name" value="N_methyl"/>
    <property type="match status" value="1"/>
</dbReference>
<evidence type="ECO:0000256" key="7">
    <source>
        <dbReference type="ARBA" id="ARBA00022692"/>
    </source>
</evidence>
<dbReference type="OrthoDB" id="9795612at2"/>
<evidence type="ECO:0000313" key="13">
    <source>
        <dbReference type="EMBL" id="SMC28945.1"/>
    </source>
</evidence>
<dbReference type="PANTHER" id="PTHR30093:SF45">
    <property type="entry name" value="TYPE II SECRETION SYSTEM CORE PROTEIN G"/>
    <property type="match status" value="1"/>
</dbReference>
<dbReference type="PRINTS" id="PR00813">
    <property type="entry name" value="BCTERIALGSPG"/>
</dbReference>
<keyword evidence="9 11" id="KW-0472">Membrane</keyword>
<comment type="similarity">
    <text evidence="2">Belongs to the GSP G family.</text>
</comment>
<name>A0A1W1XYJ7_9NEIS</name>
<dbReference type="RefSeq" id="WP_084092445.1">
    <property type="nucleotide sequence ID" value="NZ_FWXD01000027.1"/>
</dbReference>
<dbReference type="PANTHER" id="PTHR30093">
    <property type="entry name" value="GENERAL SECRETION PATHWAY PROTEIN G"/>
    <property type="match status" value="1"/>
</dbReference>
<evidence type="ECO:0000256" key="10">
    <source>
        <dbReference type="SAM" id="MobiDB-lite"/>
    </source>
</evidence>
<evidence type="ECO:0000259" key="12">
    <source>
        <dbReference type="Pfam" id="PF08334"/>
    </source>
</evidence>
<evidence type="ECO:0000256" key="1">
    <source>
        <dbReference type="ARBA" id="ARBA00004377"/>
    </source>
</evidence>
<protein>
    <recommendedName>
        <fullName evidence="3">Type II secretion system core protein G</fullName>
    </recommendedName>
</protein>
<keyword evidence="4" id="KW-1003">Cell membrane</keyword>
<evidence type="ECO:0000256" key="3">
    <source>
        <dbReference type="ARBA" id="ARBA00020042"/>
    </source>
</evidence>
<dbReference type="Proteomes" id="UP000192761">
    <property type="component" value="Unassembled WGS sequence"/>
</dbReference>
<evidence type="ECO:0000256" key="5">
    <source>
        <dbReference type="ARBA" id="ARBA00022481"/>
    </source>
</evidence>
<dbReference type="InterPro" id="IPR013545">
    <property type="entry name" value="T2SS_protein-GspG_C"/>
</dbReference>
<dbReference type="InterPro" id="IPR000983">
    <property type="entry name" value="Bac_GSPG_pilin"/>
</dbReference>
<dbReference type="GO" id="GO:0015627">
    <property type="term" value="C:type II protein secretion system complex"/>
    <property type="evidence" value="ECO:0007669"/>
    <property type="project" value="InterPro"/>
</dbReference>
<evidence type="ECO:0000256" key="2">
    <source>
        <dbReference type="ARBA" id="ARBA00009984"/>
    </source>
</evidence>
<dbReference type="Pfam" id="PF08334">
    <property type="entry name" value="T2SSG"/>
    <property type="match status" value="1"/>
</dbReference>
<feature type="compositionally biased region" description="Polar residues" evidence="10">
    <location>
        <begin position="153"/>
        <end position="169"/>
    </location>
</feature>
<evidence type="ECO:0000256" key="9">
    <source>
        <dbReference type="ARBA" id="ARBA00023136"/>
    </source>
</evidence>
<dbReference type="AlphaFoldDB" id="A0A1W1XYJ7"/>
<evidence type="ECO:0000256" key="6">
    <source>
        <dbReference type="ARBA" id="ARBA00022519"/>
    </source>
</evidence>
<comment type="subcellular location">
    <subcellularLocation>
        <location evidence="1">Cell inner membrane</location>
        <topology evidence="1">Single-pass membrane protein</topology>
    </subcellularLocation>
</comment>
<evidence type="ECO:0000256" key="8">
    <source>
        <dbReference type="ARBA" id="ARBA00022989"/>
    </source>
</evidence>
<evidence type="ECO:0000256" key="11">
    <source>
        <dbReference type="SAM" id="Phobius"/>
    </source>
</evidence>
<feature type="transmembrane region" description="Helical" evidence="11">
    <location>
        <begin position="21"/>
        <end position="43"/>
    </location>
</feature>
<keyword evidence="14" id="KW-1185">Reference proteome</keyword>
<accession>A0A1W1XYJ7</accession>
<dbReference type="STRING" id="1121001.SAMN02745857_03497"/>
<dbReference type="PROSITE" id="PS00409">
    <property type="entry name" value="PROKAR_NTER_METHYL"/>
    <property type="match status" value="1"/>
</dbReference>
<evidence type="ECO:0000256" key="4">
    <source>
        <dbReference type="ARBA" id="ARBA00022475"/>
    </source>
</evidence>
<feature type="region of interest" description="Disordered" evidence="10">
    <location>
        <begin position="130"/>
        <end position="169"/>
    </location>
</feature>
<reference evidence="13 14" key="1">
    <citation type="submission" date="2017-04" db="EMBL/GenBank/DDBJ databases">
        <authorList>
            <person name="Afonso C.L."/>
            <person name="Miller P.J."/>
            <person name="Scott M.A."/>
            <person name="Spackman E."/>
            <person name="Goraichik I."/>
            <person name="Dimitrov K.M."/>
            <person name="Suarez D.L."/>
            <person name="Swayne D.E."/>
        </authorList>
    </citation>
    <scope>NUCLEOTIDE SEQUENCE [LARGE SCALE GENOMIC DNA]</scope>
    <source>
        <strain evidence="13 14">DSM 23236</strain>
    </source>
</reference>
<keyword evidence="5" id="KW-0488">Methylation</keyword>
<evidence type="ECO:0000313" key="14">
    <source>
        <dbReference type="Proteomes" id="UP000192761"/>
    </source>
</evidence>
<keyword evidence="7 11" id="KW-0812">Transmembrane</keyword>